<comment type="caution">
    <text evidence="1">The sequence shown here is derived from an EMBL/GenBank/DDBJ whole genome shotgun (WGS) entry which is preliminary data.</text>
</comment>
<name>A0ACB9JC85_9ASTR</name>
<protein>
    <submittedName>
        <fullName evidence="1">Uncharacterized protein</fullName>
    </submittedName>
</protein>
<organism evidence="1 2">
    <name type="scientific">Smallanthus sonchifolius</name>
    <dbReference type="NCBI Taxonomy" id="185202"/>
    <lineage>
        <taxon>Eukaryota</taxon>
        <taxon>Viridiplantae</taxon>
        <taxon>Streptophyta</taxon>
        <taxon>Embryophyta</taxon>
        <taxon>Tracheophyta</taxon>
        <taxon>Spermatophyta</taxon>
        <taxon>Magnoliopsida</taxon>
        <taxon>eudicotyledons</taxon>
        <taxon>Gunneridae</taxon>
        <taxon>Pentapetalae</taxon>
        <taxon>asterids</taxon>
        <taxon>campanulids</taxon>
        <taxon>Asterales</taxon>
        <taxon>Asteraceae</taxon>
        <taxon>Asteroideae</taxon>
        <taxon>Heliantheae alliance</taxon>
        <taxon>Millerieae</taxon>
        <taxon>Smallanthus</taxon>
    </lineage>
</organism>
<gene>
    <name evidence="1" type="ORF">L1987_11587</name>
</gene>
<accession>A0ACB9JC85</accession>
<evidence type="ECO:0000313" key="2">
    <source>
        <dbReference type="Proteomes" id="UP001056120"/>
    </source>
</evidence>
<proteinExistence type="predicted"/>
<reference evidence="2" key="1">
    <citation type="journal article" date="2022" name="Mol. Ecol. Resour.">
        <title>The genomes of chicory, endive, great burdock and yacon provide insights into Asteraceae palaeo-polyploidization history and plant inulin production.</title>
        <authorList>
            <person name="Fan W."/>
            <person name="Wang S."/>
            <person name="Wang H."/>
            <person name="Wang A."/>
            <person name="Jiang F."/>
            <person name="Liu H."/>
            <person name="Zhao H."/>
            <person name="Xu D."/>
            <person name="Zhang Y."/>
        </authorList>
    </citation>
    <scope>NUCLEOTIDE SEQUENCE [LARGE SCALE GENOMIC DNA]</scope>
    <source>
        <strain evidence="2">cv. Yunnan</strain>
    </source>
</reference>
<dbReference type="EMBL" id="CM042021">
    <property type="protein sequence ID" value="KAI3817789.1"/>
    <property type="molecule type" value="Genomic_DNA"/>
</dbReference>
<keyword evidence="2" id="KW-1185">Reference proteome</keyword>
<evidence type="ECO:0000313" key="1">
    <source>
        <dbReference type="EMBL" id="KAI3817789.1"/>
    </source>
</evidence>
<sequence>MTIEMMKQRHKLFHQHPNPSSCEWTHRGSHANIYGILLYIYSCWVPFINGIPISGVVFLFMILFAVIPTVTFKVELNEHSATTSRNLSNWTSSCYITALVGAFFY</sequence>
<dbReference type="Proteomes" id="UP001056120">
    <property type="component" value="Linkage Group LG04"/>
</dbReference>
<reference evidence="1 2" key="2">
    <citation type="journal article" date="2022" name="Mol. Ecol. Resour.">
        <title>The genomes of chicory, endive, great burdock and yacon provide insights into Asteraceae paleo-polyploidization history and plant inulin production.</title>
        <authorList>
            <person name="Fan W."/>
            <person name="Wang S."/>
            <person name="Wang H."/>
            <person name="Wang A."/>
            <person name="Jiang F."/>
            <person name="Liu H."/>
            <person name="Zhao H."/>
            <person name="Xu D."/>
            <person name="Zhang Y."/>
        </authorList>
    </citation>
    <scope>NUCLEOTIDE SEQUENCE [LARGE SCALE GENOMIC DNA]</scope>
    <source>
        <strain evidence="2">cv. Yunnan</strain>
        <tissue evidence="1">Leaves</tissue>
    </source>
</reference>